<dbReference type="EMBL" id="RWJN01000660">
    <property type="protein sequence ID" value="TCD60095.1"/>
    <property type="molecule type" value="Genomic_DNA"/>
</dbReference>
<reference evidence="2 3" key="1">
    <citation type="submission" date="2018-11" db="EMBL/GenBank/DDBJ databases">
        <title>Genome assembly of Steccherinum ochraceum LE-BIN_3174, the white-rot fungus of the Steccherinaceae family (The Residual Polyporoid clade, Polyporales, Basidiomycota).</title>
        <authorList>
            <person name="Fedorova T.V."/>
            <person name="Glazunova O.A."/>
            <person name="Landesman E.O."/>
            <person name="Moiseenko K.V."/>
            <person name="Psurtseva N.V."/>
            <person name="Savinova O.S."/>
            <person name="Shakhova N.V."/>
            <person name="Tyazhelova T.V."/>
            <person name="Vasina D.V."/>
        </authorList>
    </citation>
    <scope>NUCLEOTIDE SEQUENCE [LARGE SCALE GENOMIC DNA]</scope>
    <source>
        <strain evidence="2 3">LE-BIN_3174</strain>
    </source>
</reference>
<evidence type="ECO:0000313" key="2">
    <source>
        <dbReference type="EMBL" id="TCD60095.1"/>
    </source>
</evidence>
<organism evidence="2 3">
    <name type="scientific">Steccherinum ochraceum</name>
    <dbReference type="NCBI Taxonomy" id="92696"/>
    <lineage>
        <taxon>Eukaryota</taxon>
        <taxon>Fungi</taxon>
        <taxon>Dikarya</taxon>
        <taxon>Basidiomycota</taxon>
        <taxon>Agaricomycotina</taxon>
        <taxon>Agaricomycetes</taxon>
        <taxon>Polyporales</taxon>
        <taxon>Steccherinaceae</taxon>
        <taxon>Steccherinum</taxon>
    </lineage>
</organism>
<accession>A0A4R0R5I7</accession>
<keyword evidence="3" id="KW-1185">Reference proteome</keyword>
<name>A0A4R0R5I7_9APHY</name>
<sequence>MASNTTSYALNVFATAIANIPAIMDGSAILARDTSAGNILREIGTWSTMVGDDDDLPDLEPLGDDDEDSDSDSDDDATISIFNVLATAFANLPAIMDSSAMFARDTSAGNVLREVDPRSTMVGTAADEDDVPDLEPLGDDDEDGTNHLPLTTFALAAHNSIATVPAGSYPASDVTDSDDADSDDADVSVAVAVSGGDVAQLELFVNRVL</sequence>
<dbReference type="Proteomes" id="UP000292702">
    <property type="component" value="Unassembled WGS sequence"/>
</dbReference>
<evidence type="ECO:0000313" key="3">
    <source>
        <dbReference type="Proteomes" id="UP000292702"/>
    </source>
</evidence>
<evidence type="ECO:0000256" key="1">
    <source>
        <dbReference type="SAM" id="MobiDB-lite"/>
    </source>
</evidence>
<proteinExistence type="predicted"/>
<feature type="compositionally biased region" description="Acidic residues" evidence="1">
    <location>
        <begin position="51"/>
        <end position="75"/>
    </location>
</feature>
<gene>
    <name evidence="2" type="ORF">EIP91_010762</name>
</gene>
<feature type="region of interest" description="Disordered" evidence="1">
    <location>
        <begin position="50"/>
        <end position="75"/>
    </location>
</feature>
<dbReference type="AlphaFoldDB" id="A0A4R0R5I7"/>
<comment type="caution">
    <text evidence="2">The sequence shown here is derived from an EMBL/GenBank/DDBJ whole genome shotgun (WGS) entry which is preliminary data.</text>
</comment>
<protein>
    <submittedName>
        <fullName evidence="2">Uncharacterized protein</fullName>
    </submittedName>
</protein>